<accession>A0AAN9A726</accession>
<keyword evidence="2 5" id="KW-0812">Transmembrane</keyword>
<evidence type="ECO:0000256" key="3">
    <source>
        <dbReference type="ARBA" id="ARBA00022989"/>
    </source>
</evidence>
<dbReference type="GO" id="GO:0140359">
    <property type="term" value="F:ABC-type transporter activity"/>
    <property type="evidence" value="ECO:0007669"/>
    <property type="project" value="InterPro"/>
</dbReference>
<protein>
    <recommendedName>
        <fullName evidence="6">ABC-2 type transporter transmembrane domain-containing protein</fullName>
    </recommendedName>
</protein>
<keyword evidence="3 5" id="KW-1133">Transmembrane helix</keyword>
<dbReference type="InterPro" id="IPR013525">
    <property type="entry name" value="ABC2_TM"/>
</dbReference>
<evidence type="ECO:0000256" key="4">
    <source>
        <dbReference type="ARBA" id="ARBA00023136"/>
    </source>
</evidence>
<dbReference type="AlphaFoldDB" id="A0AAN9A726"/>
<reference evidence="7 8" key="1">
    <citation type="submission" date="2023-11" db="EMBL/GenBank/DDBJ databases">
        <title>Halocaridina rubra genome assembly.</title>
        <authorList>
            <person name="Smith C."/>
        </authorList>
    </citation>
    <scope>NUCLEOTIDE SEQUENCE [LARGE SCALE GENOMIC DNA]</scope>
    <source>
        <strain evidence="7">EP-1</strain>
        <tissue evidence="7">Whole</tissue>
    </source>
</reference>
<dbReference type="EMBL" id="JAXCGZ010003792">
    <property type="protein sequence ID" value="KAK7083181.1"/>
    <property type="molecule type" value="Genomic_DNA"/>
</dbReference>
<evidence type="ECO:0000313" key="7">
    <source>
        <dbReference type="EMBL" id="KAK7083181.1"/>
    </source>
</evidence>
<comment type="subcellular location">
    <subcellularLocation>
        <location evidence="1">Membrane</location>
        <topology evidence="1">Multi-pass membrane protein</topology>
    </subcellularLocation>
</comment>
<dbReference type="GO" id="GO:0016020">
    <property type="term" value="C:membrane"/>
    <property type="evidence" value="ECO:0007669"/>
    <property type="project" value="UniProtKB-SubCell"/>
</dbReference>
<gene>
    <name evidence="7" type="ORF">SK128_003539</name>
</gene>
<sequence>MRRRSSTTKFDVASEKDLRNITCRNYGSWIELPPEIPDIGPIYDGGVCIVSDQIFPGDQRIFYGPPGNFTKSVAEYVAMQLGLMEIPVIGLNKDVLYEVDSLEDMDEAVQASYFQTNDSWNAYYVGLFFNETDGETVPQNLQYELRMTKYWFTEQLYPFLQIPGPRNYPTWLDPISGFYNMDGFTLVQSLVDRFFISTLTGDPAYQEDYEIETQMYPYPPYVQDNGMSQLYGSALPTFVVLSLVLLSPSLIKSVVHEKETGVRELIKLMGMDSWLIWLGWFFHSLIIILIVSGLITLMLKLELTSQDSGGGKLPAILAYSDGSLVWILLLLYGISSIAFCFAIASFFSKPTLATSMGILLWLTSYFIPRTIMDYEYNTMTLTPKILSCLLPNMALTWGFRIIAMFEGRNPPCILALGVQWSNSWATGNPRDQLTLGMVLLMLLLDTFIFLLVTWYVDQVSPGEYGVPEPWYFPFMDNLNLSRGEWTPDIIDKALLKRCLNEVIPQDKPPTRL</sequence>
<dbReference type="GO" id="GO:0005319">
    <property type="term" value="F:lipid transporter activity"/>
    <property type="evidence" value="ECO:0007669"/>
    <property type="project" value="TreeGrafter"/>
</dbReference>
<feature type="transmembrane region" description="Helical" evidence="5">
    <location>
        <begin position="324"/>
        <end position="347"/>
    </location>
</feature>
<feature type="transmembrane region" description="Helical" evidence="5">
    <location>
        <begin position="274"/>
        <end position="303"/>
    </location>
</feature>
<proteinExistence type="predicted"/>
<keyword evidence="4 5" id="KW-0472">Membrane</keyword>
<evidence type="ECO:0000256" key="5">
    <source>
        <dbReference type="SAM" id="Phobius"/>
    </source>
</evidence>
<dbReference type="PANTHER" id="PTHR19229:SF250">
    <property type="entry name" value="ABC TRANSPORTER DOMAIN-CONTAINING PROTEIN-RELATED"/>
    <property type="match status" value="1"/>
</dbReference>
<keyword evidence="8" id="KW-1185">Reference proteome</keyword>
<evidence type="ECO:0000259" key="6">
    <source>
        <dbReference type="Pfam" id="PF12698"/>
    </source>
</evidence>
<dbReference type="InterPro" id="IPR026082">
    <property type="entry name" value="ABCA"/>
</dbReference>
<feature type="transmembrane region" description="Helical" evidence="5">
    <location>
        <begin position="433"/>
        <end position="456"/>
    </location>
</feature>
<evidence type="ECO:0000256" key="1">
    <source>
        <dbReference type="ARBA" id="ARBA00004141"/>
    </source>
</evidence>
<evidence type="ECO:0000313" key="8">
    <source>
        <dbReference type="Proteomes" id="UP001381693"/>
    </source>
</evidence>
<name>A0AAN9A726_HALRR</name>
<dbReference type="Proteomes" id="UP001381693">
    <property type="component" value="Unassembled WGS sequence"/>
</dbReference>
<organism evidence="7 8">
    <name type="scientific">Halocaridina rubra</name>
    <name type="common">Hawaiian red shrimp</name>
    <dbReference type="NCBI Taxonomy" id="373956"/>
    <lineage>
        <taxon>Eukaryota</taxon>
        <taxon>Metazoa</taxon>
        <taxon>Ecdysozoa</taxon>
        <taxon>Arthropoda</taxon>
        <taxon>Crustacea</taxon>
        <taxon>Multicrustacea</taxon>
        <taxon>Malacostraca</taxon>
        <taxon>Eumalacostraca</taxon>
        <taxon>Eucarida</taxon>
        <taxon>Decapoda</taxon>
        <taxon>Pleocyemata</taxon>
        <taxon>Caridea</taxon>
        <taxon>Atyoidea</taxon>
        <taxon>Atyidae</taxon>
        <taxon>Halocaridina</taxon>
    </lineage>
</organism>
<dbReference type="Pfam" id="PF12698">
    <property type="entry name" value="ABC2_membrane_3"/>
    <property type="match status" value="1"/>
</dbReference>
<comment type="caution">
    <text evidence="7">The sequence shown here is derived from an EMBL/GenBank/DDBJ whole genome shotgun (WGS) entry which is preliminary data.</text>
</comment>
<evidence type="ECO:0000256" key="2">
    <source>
        <dbReference type="ARBA" id="ARBA00022692"/>
    </source>
</evidence>
<dbReference type="PANTHER" id="PTHR19229">
    <property type="entry name" value="ATP-BINDING CASSETTE TRANSPORTER SUBFAMILY A ABCA"/>
    <property type="match status" value="1"/>
</dbReference>
<feature type="domain" description="ABC-2 type transporter transmembrane" evidence="6">
    <location>
        <begin position="97"/>
        <end position="455"/>
    </location>
</feature>